<dbReference type="STRING" id="758803.SAMN05421803_106128"/>
<accession>A0A1M6JGM7</accession>
<protein>
    <submittedName>
        <fullName evidence="2">Uncharacterized protein</fullName>
    </submittedName>
</protein>
<gene>
    <name evidence="2" type="ORF">SAMN05421803_106128</name>
</gene>
<proteinExistence type="predicted"/>
<dbReference type="RefSeq" id="WP_073379365.1">
    <property type="nucleotide sequence ID" value="NZ_FQZK01000006.1"/>
</dbReference>
<dbReference type="Proteomes" id="UP000184452">
    <property type="component" value="Unassembled WGS sequence"/>
</dbReference>
<evidence type="ECO:0000313" key="2">
    <source>
        <dbReference type="EMBL" id="SHJ45814.1"/>
    </source>
</evidence>
<evidence type="ECO:0000313" key="3">
    <source>
        <dbReference type="Proteomes" id="UP000184452"/>
    </source>
</evidence>
<keyword evidence="3" id="KW-1185">Reference proteome</keyword>
<name>A0A1M6JGM7_9ACTN</name>
<reference evidence="2 3" key="1">
    <citation type="submission" date="2016-11" db="EMBL/GenBank/DDBJ databases">
        <authorList>
            <person name="Jaros S."/>
            <person name="Januszkiewicz K."/>
            <person name="Wedrychowicz H."/>
        </authorList>
    </citation>
    <scope>NUCLEOTIDE SEQUENCE [LARGE SCALE GENOMIC DNA]</scope>
    <source>
        <strain evidence="2 3">CGMCC 4.5723</strain>
    </source>
</reference>
<dbReference type="EMBL" id="FQZK01000006">
    <property type="protein sequence ID" value="SHJ45814.1"/>
    <property type="molecule type" value="Genomic_DNA"/>
</dbReference>
<dbReference type="OrthoDB" id="3214245at2"/>
<feature type="region of interest" description="Disordered" evidence="1">
    <location>
        <begin position="1"/>
        <end position="20"/>
    </location>
</feature>
<organism evidence="2 3">
    <name type="scientific">Nocardiopsis flavescens</name>
    <dbReference type="NCBI Taxonomy" id="758803"/>
    <lineage>
        <taxon>Bacteria</taxon>
        <taxon>Bacillati</taxon>
        <taxon>Actinomycetota</taxon>
        <taxon>Actinomycetes</taxon>
        <taxon>Streptosporangiales</taxon>
        <taxon>Nocardiopsidaceae</taxon>
        <taxon>Nocardiopsis</taxon>
    </lineage>
</organism>
<sequence length="81" mass="8931">MTTLKFIGKDPESKTGNSPTVFIDEESADLVIQGWKADESTLAACRRVGTIPDDEAVVRVPAHMVEMVKKACDDAERTHDR</sequence>
<dbReference type="AlphaFoldDB" id="A0A1M6JGM7"/>
<evidence type="ECO:0000256" key="1">
    <source>
        <dbReference type="SAM" id="MobiDB-lite"/>
    </source>
</evidence>